<evidence type="ECO:0000313" key="1">
    <source>
        <dbReference type="EMBL" id="KAJ8108605.1"/>
    </source>
</evidence>
<dbReference type="Proteomes" id="UP001153331">
    <property type="component" value="Unassembled WGS sequence"/>
</dbReference>
<proteinExistence type="predicted"/>
<gene>
    <name evidence="1" type="ORF">OPT61_g8059</name>
</gene>
<sequence>MSFDALPTEFDNRILALLDHDSLNAMSRTSKMYRMVTEPFLYRHIELNSGSGVGIRWLVVTLLSRPELAAYTKTIKCLKTEWSSVEKDANSQGTRHPSVSLERLIDKLRITTSDTLGSDADVAKLRVAWMGAILADDHIDGSLALIASLAHNIESITVADKVRQGAITSYYGELLTLVMWEAFNHSYLDSSKSGNSMTTSQGERPFSKLHHLHLETQSPAQIANLPSLRTLHIEGWDDISVSPKFPTGILHQLQTLELIDICCNAEQIQGILSEGQATRLRSLVLRKFSPFRDSCQLIINTLIKDCPGLENLELDVVEWNDVEGLNKPLKGLASLTSLSTLRIDLDSLADCSNKNALLKLDTMLPPNLRALHVTGINEAEFMDFLEPFLDASQGHPDLDNLYQIAGRFFFKEVTITIDFSLHLGRVWAFLRSSINDIVNQLQKLHGLLLQVYGLEKGLDREPKLFADQTGCCQDISFED</sequence>
<organism evidence="1 2">
    <name type="scientific">Boeremia exigua</name>
    <dbReference type="NCBI Taxonomy" id="749465"/>
    <lineage>
        <taxon>Eukaryota</taxon>
        <taxon>Fungi</taxon>
        <taxon>Dikarya</taxon>
        <taxon>Ascomycota</taxon>
        <taxon>Pezizomycotina</taxon>
        <taxon>Dothideomycetes</taxon>
        <taxon>Pleosporomycetidae</taxon>
        <taxon>Pleosporales</taxon>
        <taxon>Pleosporineae</taxon>
        <taxon>Didymellaceae</taxon>
        <taxon>Boeremia</taxon>
    </lineage>
</organism>
<dbReference type="EMBL" id="JAPHNI010000725">
    <property type="protein sequence ID" value="KAJ8108605.1"/>
    <property type="molecule type" value="Genomic_DNA"/>
</dbReference>
<keyword evidence="2" id="KW-1185">Reference proteome</keyword>
<comment type="caution">
    <text evidence="1">The sequence shown here is derived from an EMBL/GenBank/DDBJ whole genome shotgun (WGS) entry which is preliminary data.</text>
</comment>
<evidence type="ECO:0000313" key="2">
    <source>
        <dbReference type="Proteomes" id="UP001153331"/>
    </source>
</evidence>
<accession>A0ACC2I0G1</accession>
<protein>
    <submittedName>
        <fullName evidence="1">Uncharacterized protein</fullName>
    </submittedName>
</protein>
<reference evidence="1" key="1">
    <citation type="submission" date="2022-11" db="EMBL/GenBank/DDBJ databases">
        <title>Genome Sequence of Boeremia exigua.</title>
        <authorList>
            <person name="Buettner E."/>
        </authorList>
    </citation>
    <scope>NUCLEOTIDE SEQUENCE</scope>
    <source>
        <strain evidence="1">CU02</strain>
    </source>
</reference>
<name>A0ACC2I0G1_9PLEO</name>